<evidence type="ECO:0000256" key="5">
    <source>
        <dbReference type="ARBA" id="ARBA00022971"/>
    </source>
</evidence>
<dbReference type="OrthoDB" id="8524932at2"/>
<evidence type="ECO:0000256" key="4">
    <source>
        <dbReference type="ARBA" id="ARBA00022764"/>
    </source>
</evidence>
<comment type="similarity">
    <text evidence="2">Belongs to the peptidase S26C family.</text>
</comment>
<dbReference type="GO" id="GO:0042597">
    <property type="term" value="C:periplasmic space"/>
    <property type="evidence" value="ECO:0007669"/>
    <property type="project" value="UniProtKB-SubCell"/>
</dbReference>
<dbReference type="Proteomes" id="UP000298438">
    <property type="component" value="Unassembled WGS sequence"/>
</dbReference>
<dbReference type="RefSeq" id="WP_135208981.1">
    <property type="nucleotide sequence ID" value="NZ_SPVF01000252.1"/>
</dbReference>
<gene>
    <name evidence="8" type="primary">traF</name>
    <name evidence="8" type="ORF">E4L96_20035</name>
</gene>
<name>A0A4Y9S1G0_9BURK</name>
<dbReference type="InterPro" id="IPR014139">
    <property type="entry name" value="Peptidase_S26C_TraF"/>
</dbReference>
<evidence type="ECO:0000256" key="2">
    <source>
        <dbReference type="ARBA" id="ARBA00005849"/>
    </source>
</evidence>
<evidence type="ECO:0000313" key="8">
    <source>
        <dbReference type="EMBL" id="TFW13388.1"/>
    </source>
</evidence>
<dbReference type="Gene3D" id="2.10.109.10">
    <property type="entry name" value="Umud Fragment, subunit A"/>
    <property type="match status" value="1"/>
</dbReference>
<dbReference type="SUPFAM" id="SSF51306">
    <property type="entry name" value="LexA/Signal peptidase"/>
    <property type="match status" value="1"/>
</dbReference>
<organism evidence="8 9">
    <name type="scientific">Zemynaea arenosa</name>
    <dbReference type="NCBI Taxonomy" id="2561931"/>
    <lineage>
        <taxon>Bacteria</taxon>
        <taxon>Pseudomonadati</taxon>
        <taxon>Pseudomonadota</taxon>
        <taxon>Betaproteobacteria</taxon>
        <taxon>Burkholderiales</taxon>
        <taxon>Oxalobacteraceae</taxon>
        <taxon>Telluria group</taxon>
        <taxon>Zemynaea</taxon>
    </lineage>
</organism>
<dbReference type="EMBL" id="SPVF01000252">
    <property type="protein sequence ID" value="TFW13388.1"/>
    <property type="molecule type" value="Genomic_DNA"/>
</dbReference>
<comment type="caution">
    <text evidence="8">The sequence shown here is derived from an EMBL/GenBank/DDBJ whole genome shotgun (WGS) entry which is preliminary data.</text>
</comment>
<accession>A0A4Y9S1G0</accession>
<keyword evidence="3" id="KW-0732">Signal</keyword>
<comment type="subcellular location">
    <subcellularLocation>
        <location evidence="1">Periplasm</location>
    </subcellularLocation>
</comment>
<dbReference type="Pfam" id="PF10502">
    <property type="entry name" value="Peptidase_S26"/>
    <property type="match status" value="1"/>
</dbReference>
<keyword evidence="4" id="KW-0574">Periplasm</keyword>
<sequence>MKCQIPLRRPRVSTLVATISVAAVCWRLLVNHTPLTPLVFNISDSLPYRVGWLHRGCYSPARGDFVVYAFNGPAVRMKPGLQGQPFFKKVAGVAGDIVQVSGQQVFINSAPVGVAKTHTHDGKALRPTNAGPIPDGFFYAQGMSADSFDSRYLESGLVPITNVIGRVTPLF</sequence>
<dbReference type="GO" id="GO:0004252">
    <property type="term" value="F:serine-type endopeptidase activity"/>
    <property type="evidence" value="ECO:0007669"/>
    <property type="project" value="InterPro"/>
</dbReference>
<keyword evidence="6" id="KW-0472">Membrane</keyword>
<keyword evidence="6" id="KW-1133">Transmembrane helix</keyword>
<feature type="transmembrane region" description="Helical" evidence="6">
    <location>
        <begin position="12"/>
        <end position="29"/>
    </location>
</feature>
<feature type="domain" description="Peptidase S26" evidence="7">
    <location>
        <begin position="50"/>
        <end position="168"/>
    </location>
</feature>
<evidence type="ECO:0000259" key="7">
    <source>
        <dbReference type="Pfam" id="PF10502"/>
    </source>
</evidence>
<evidence type="ECO:0000256" key="6">
    <source>
        <dbReference type="SAM" id="Phobius"/>
    </source>
</evidence>
<dbReference type="InterPro" id="IPR019533">
    <property type="entry name" value="Peptidase_S26"/>
</dbReference>
<reference evidence="8 9" key="1">
    <citation type="submission" date="2019-03" db="EMBL/GenBank/DDBJ databases">
        <title>Draft Genome Sequence of Massilia arenosa sp. nov., a Novel Massilia Species Isolated from a Sandy-loam Maize Soil.</title>
        <authorList>
            <person name="Raths R."/>
            <person name="Peta V."/>
            <person name="Bucking H."/>
        </authorList>
    </citation>
    <scope>NUCLEOTIDE SEQUENCE [LARGE SCALE GENOMIC DNA]</scope>
    <source>
        <strain evidence="8 9">MC02</strain>
    </source>
</reference>
<evidence type="ECO:0000313" key="9">
    <source>
        <dbReference type="Proteomes" id="UP000298438"/>
    </source>
</evidence>
<dbReference type="InterPro" id="IPR036286">
    <property type="entry name" value="LexA/Signal_pep-like_sf"/>
</dbReference>
<protein>
    <submittedName>
        <fullName evidence="8">Conjugative transfer signal peptidase TraF</fullName>
    </submittedName>
</protein>
<keyword evidence="5" id="KW-0184">Conjugation</keyword>
<keyword evidence="6" id="KW-0812">Transmembrane</keyword>
<dbReference type="AlphaFoldDB" id="A0A4Y9S1G0"/>
<dbReference type="NCBIfam" id="TIGR02771">
    <property type="entry name" value="TraF_Ti"/>
    <property type="match status" value="1"/>
</dbReference>
<dbReference type="GO" id="GO:0006465">
    <property type="term" value="P:signal peptide processing"/>
    <property type="evidence" value="ECO:0007669"/>
    <property type="project" value="InterPro"/>
</dbReference>
<evidence type="ECO:0000256" key="1">
    <source>
        <dbReference type="ARBA" id="ARBA00004418"/>
    </source>
</evidence>
<evidence type="ECO:0000256" key="3">
    <source>
        <dbReference type="ARBA" id="ARBA00022729"/>
    </source>
</evidence>
<keyword evidence="9" id="KW-1185">Reference proteome</keyword>
<proteinExistence type="inferred from homology"/>